<evidence type="ECO:0000313" key="3">
    <source>
        <dbReference type="EMBL" id="GAP67269.1"/>
    </source>
</evidence>
<dbReference type="Gene3D" id="3.40.50.2300">
    <property type="match status" value="1"/>
</dbReference>
<feature type="domain" description="Phosphotyrosine protein phosphatase I" evidence="2">
    <location>
        <begin position="31"/>
        <end position="169"/>
    </location>
</feature>
<keyword evidence="1" id="KW-0059">Arsenical resistance</keyword>
<organism evidence="3">
    <name type="scientific">Mizugakiibacter sediminis</name>
    <dbReference type="NCBI Taxonomy" id="1475481"/>
    <lineage>
        <taxon>Bacteria</taxon>
        <taxon>Pseudomonadati</taxon>
        <taxon>Pseudomonadota</taxon>
        <taxon>Gammaproteobacteria</taxon>
        <taxon>Lysobacterales</taxon>
        <taxon>Rhodanobacteraceae</taxon>
        <taxon>Mizugakiibacter</taxon>
    </lineage>
</organism>
<accession>A0A0K8QQT5</accession>
<gene>
    <name evidence="3" type="ORF">MBSD_n2587</name>
</gene>
<dbReference type="STRING" id="1475481.GCA_000953855_02635"/>
<dbReference type="PANTHER" id="PTHR43428">
    <property type="entry name" value="ARSENATE REDUCTASE"/>
    <property type="match status" value="1"/>
</dbReference>
<dbReference type="InterPro" id="IPR036196">
    <property type="entry name" value="Ptyr_pPase_sf"/>
</dbReference>
<evidence type="ECO:0000313" key="4">
    <source>
        <dbReference type="Proteomes" id="UP000253740"/>
    </source>
</evidence>
<dbReference type="EMBL" id="DF970252">
    <property type="protein sequence ID" value="GAP67269.1"/>
    <property type="molecule type" value="Genomic_DNA"/>
</dbReference>
<dbReference type="Pfam" id="PF01451">
    <property type="entry name" value="LMWPc"/>
    <property type="match status" value="1"/>
</dbReference>
<dbReference type="Proteomes" id="UP000253740">
    <property type="component" value="Unassembled WGS sequence"/>
</dbReference>
<dbReference type="SMART" id="SM00226">
    <property type="entry name" value="LMWPc"/>
    <property type="match status" value="1"/>
</dbReference>
<dbReference type="InterPro" id="IPR023485">
    <property type="entry name" value="Ptyr_pPase"/>
</dbReference>
<evidence type="ECO:0000259" key="2">
    <source>
        <dbReference type="SMART" id="SM00226"/>
    </source>
</evidence>
<dbReference type="PANTHER" id="PTHR43428:SF1">
    <property type="entry name" value="ARSENATE REDUCTASE"/>
    <property type="match status" value="1"/>
</dbReference>
<reference evidence="3" key="1">
    <citation type="submission" date="2015-08" db="EMBL/GenBank/DDBJ databases">
        <title>Complete DNA Sequence of Pseudomonas syringae pv. actinidiae, the Causal Agent of Kiwifruit Canker Disease.</title>
        <authorList>
            <person name="Rikkerink E.H.A."/>
            <person name="Fineran P.C."/>
        </authorList>
    </citation>
    <scope>NUCLEOTIDE SEQUENCE</scope>
    <source>
        <strain evidence="3">SkMP5</strain>
    </source>
</reference>
<sequence length="191" mass="20593">MRHAGADDAGWRRGVGLLRRRLRMNITAPPYHVLFLCTANSARSIMAEALLGVLGGGRFVAHSAGSHPRGRVQPLAAELAVAFGYPAERLRSKAWDEFAGADAPAMDLIITVCDNAAGEVCPVWPGHPAVAHWGVPDPAAVEGDEARRRQAFLEAWSRLRRRVELLVALPDDKLHGLAASEALRRIAEATA</sequence>
<dbReference type="SUPFAM" id="SSF52788">
    <property type="entry name" value="Phosphotyrosine protein phosphatases I"/>
    <property type="match status" value="1"/>
</dbReference>
<proteinExistence type="predicted"/>
<dbReference type="CDD" id="cd16345">
    <property type="entry name" value="LMWP_ArsC"/>
    <property type="match status" value="1"/>
</dbReference>
<name>A0A0K8QQT5_9GAMM</name>
<keyword evidence="4" id="KW-1185">Reference proteome</keyword>
<dbReference type="GO" id="GO:0046685">
    <property type="term" value="P:response to arsenic-containing substance"/>
    <property type="evidence" value="ECO:0007669"/>
    <property type="project" value="UniProtKB-KW"/>
</dbReference>
<dbReference type="AlphaFoldDB" id="A0A0K8QQT5"/>
<evidence type="ECO:0000256" key="1">
    <source>
        <dbReference type="ARBA" id="ARBA00022849"/>
    </source>
</evidence>
<protein>
    <submittedName>
        <fullName evidence="3">Arsenate reductase</fullName>
    </submittedName>
</protein>